<organism evidence="2 3">
    <name type="scientific">Succinivibrio dextrinosolvens</name>
    <dbReference type="NCBI Taxonomy" id="83771"/>
    <lineage>
        <taxon>Bacteria</taxon>
        <taxon>Pseudomonadati</taxon>
        <taxon>Pseudomonadota</taxon>
        <taxon>Gammaproteobacteria</taxon>
        <taxon>Aeromonadales</taxon>
        <taxon>Succinivibrionaceae</taxon>
        <taxon>Succinivibrio</taxon>
    </lineage>
</organism>
<dbReference type="SUPFAM" id="SSF57783">
    <property type="entry name" value="Zinc beta-ribbon"/>
    <property type="match status" value="1"/>
</dbReference>
<dbReference type="PANTHER" id="PTHR30313:SF2">
    <property type="entry name" value="DNA PRIMASE"/>
    <property type="match status" value="1"/>
</dbReference>
<dbReference type="Gene3D" id="3.40.1360.10">
    <property type="match status" value="1"/>
</dbReference>
<name>A0A662Z9M7_9GAMM</name>
<evidence type="ECO:0000313" key="3">
    <source>
        <dbReference type="Proteomes" id="UP000243374"/>
    </source>
</evidence>
<dbReference type="GO" id="GO:0006269">
    <property type="term" value="P:DNA replication, synthesis of primer"/>
    <property type="evidence" value="ECO:0007669"/>
    <property type="project" value="TreeGrafter"/>
</dbReference>
<gene>
    <name evidence="2" type="ORF">SAMN04487865_10306</name>
</gene>
<dbReference type="InterPro" id="IPR050219">
    <property type="entry name" value="DnaG_primase"/>
</dbReference>
<dbReference type="GO" id="GO:0005737">
    <property type="term" value="C:cytoplasm"/>
    <property type="evidence" value="ECO:0007669"/>
    <property type="project" value="TreeGrafter"/>
</dbReference>
<proteinExistence type="predicted"/>
<dbReference type="OrthoDB" id="7064055at2"/>
<keyword evidence="3" id="KW-1185">Reference proteome</keyword>
<feature type="domain" description="Toprim" evidence="1">
    <location>
        <begin position="373"/>
        <end position="457"/>
    </location>
</feature>
<dbReference type="EMBL" id="FOSF01000030">
    <property type="protein sequence ID" value="SFK14451.1"/>
    <property type="molecule type" value="Genomic_DNA"/>
</dbReference>
<dbReference type="SUPFAM" id="SSF56731">
    <property type="entry name" value="DNA primase core"/>
    <property type="match status" value="1"/>
</dbReference>
<dbReference type="Pfam" id="PF13155">
    <property type="entry name" value="Toprim_2"/>
    <property type="match status" value="1"/>
</dbReference>
<dbReference type="CDD" id="cd01029">
    <property type="entry name" value="TOPRIM_primases"/>
    <property type="match status" value="1"/>
</dbReference>
<evidence type="ECO:0000313" key="2">
    <source>
        <dbReference type="EMBL" id="SFK14451.1"/>
    </source>
</evidence>
<reference evidence="2 3" key="1">
    <citation type="submission" date="2016-10" db="EMBL/GenBank/DDBJ databases">
        <authorList>
            <person name="Varghese N."/>
            <person name="Submissions S."/>
        </authorList>
    </citation>
    <scope>NUCLEOTIDE SEQUENCE [LARGE SCALE GENOMIC DNA]</scope>
    <source>
        <strain evidence="2 3">22B</strain>
    </source>
</reference>
<protein>
    <submittedName>
        <fullName evidence="2">Toprim-like</fullName>
    </submittedName>
</protein>
<accession>A0A662Z9M7</accession>
<dbReference type="PANTHER" id="PTHR30313">
    <property type="entry name" value="DNA PRIMASE"/>
    <property type="match status" value="1"/>
</dbReference>
<dbReference type="SMART" id="SM00493">
    <property type="entry name" value="TOPRIM"/>
    <property type="match status" value="1"/>
</dbReference>
<dbReference type="PROSITE" id="PS50880">
    <property type="entry name" value="TOPRIM"/>
    <property type="match status" value="1"/>
</dbReference>
<evidence type="ECO:0000259" key="1">
    <source>
        <dbReference type="PROSITE" id="PS50880"/>
    </source>
</evidence>
<dbReference type="RefSeq" id="WP_074840843.1">
    <property type="nucleotide sequence ID" value="NZ_CP047056.1"/>
</dbReference>
<sequence>MLEQEFESKKKFLLSKLPDYLKAKGINTEASFSCLNPNDTSHLPSMKYDAATNTVKCFNCNTCYNIFDLIGLDNNLSSFSQQFAKAYELYVGKLPIGFVSILSKLNSEKENTPAPDIKNSKPYIKEPVFEIADEHQKQNTFIPFGQNDAIKSDDVFGSSKIDESRFGHIEPEPFGAGLLNGEHFNPSNMSASGVTPQRAVNSISPFDEARLHPFNARGSTASNTPNQPTFSGFGQAQNIAASLQSQKPAADNIQVTQKLNEIEQSPFQTFSREDTYDYSAYIRKCCEMAGATGYFKERGLSDEVIVKFRLGFDDNYYADGENSPDSVIWKAAIIPYGTHGYVARNTVSADARNRFRKKGFFNIYNNEILDQEGTVFITEGEMDALSLETLGMHAVALGGVGNIQQLMDKIRSVSVKHHYYICLDNDAAGEEAANKLGALMFQAGLSFNRINLAHPYKDLNEALCRDRDTLSQRLSSLEKMLTVKLDGLKSTVPAYRYINSSDDLTAMRFSPSLYSLCGHPMVLRRICASLMKNSSKKCIYAALNCQRNALESIINSSNSNASASFGDNLRFIEYTKENLISQLITGVGSMIIQGNTELVTFVDLTALTEQEAAGLIRKIEDENQVLKVSMILLCNQSAREAAEGICIQNLNVDISEGGEFTVKTINEQGRPAFFVKTSNFYTCV</sequence>
<dbReference type="AlphaFoldDB" id="A0A662Z9M7"/>
<dbReference type="InterPro" id="IPR034154">
    <property type="entry name" value="TOPRIM_DnaG/twinkle"/>
</dbReference>
<dbReference type="InterPro" id="IPR006171">
    <property type="entry name" value="TOPRIM_dom"/>
</dbReference>
<dbReference type="Proteomes" id="UP000243374">
    <property type="component" value="Unassembled WGS sequence"/>
</dbReference>